<dbReference type="GO" id="GO:0005332">
    <property type="term" value="F:gamma-aminobutyric acid:sodium:chloride symporter activity"/>
    <property type="evidence" value="ECO:0007669"/>
    <property type="project" value="TreeGrafter"/>
</dbReference>
<evidence type="ECO:0000256" key="6">
    <source>
        <dbReference type="ARBA" id="ARBA00022989"/>
    </source>
</evidence>
<keyword evidence="5" id="KW-0769">Symport</keyword>
<evidence type="ECO:0000256" key="2">
    <source>
        <dbReference type="ARBA" id="ARBA00006459"/>
    </source>
</evidence>
<proteinExistence type="inferred from homology"/>
<dbReference type="AlphaFoldDB" id="A0AAW0VV32"/>
<keyword evidence="9" id="KW-1015">Disulfide bond</keyword>
<dbReference type="PRINTS" id="PR00176">
    <property type="entry name" value="NANEUSMPORT"/>
</dbReference>
<feature type="transmembrane region" description="Helical" evidence="10">
    <location>
        <begin position="6"/>
        <end position="29"/>
    </location>
</feature>
<gene>
    <name evidence="11" type="ORF">OTU49_013192</name>
</gene>
<comment type="subcellular location">
    <subcellularLocation>
        <location evidence="1">Membrane</location>
        <topology evidence="1">Multi-pass membrane protein</topology>
    </subcellularLocation>
</comment>
<keyword evidence="6 10" id="KW-1133">Transmembrane helix</keyword>
<evidence type="ECO:0000313" key="11">
    <source>
        <dbReference type="EMBL" id="KAK8720640.1"/>
    </source>
</evidence>
<dbReference type="EMBL" id="JARKIK010000273">
    <property type="protein sequence ID" value="KAK8720640.1"/>
    <property type="molecule type" value="Genomic_DNA"/>
</dbReference>
<evidence type="ECO:0000256" key="7">
    <source>
        <dbReference type="ARBA" id="ARBA00023136"/>
    </source>
</evidence>
<dbReference type="InterPro" id="IPR037272">
    <property type="entry name" value="SNS_sf"/>
</dbReference>
<evidence type="ECO:0000256" key="3">
    <source>
        <dbReference type="ARBA" id="ARBA00022448"/>
    </source>
</evidence>
<feature type="disulfide bond" evidence="9">
    <location>
        <begin position="41"/>
        <end position="50"/>
    </location>
</feature>
<comment type="similarity">
    <text evidence="2">Belongs to the sodium:neurotransmitter symporter (SNF) (TC 2.A.22) family.</text>
</comment>
<evidence type="ECO:0000256" key="8">
    <source>
        <dbReference type="PIRSR" id="PIRSR600175-1"/>
    </source>
</evidence>
<dbReference type="InterPro" id="IPR000175">
    <property type="entry name" value="Na/ntran_symport"/>
</dbReference>
<comment type="caution">
    <text evidence="11">The sequence shown here is derived from an EMBL/GenBank/DDBJ whole genome shotgun (WGS) entry which is preliminary data.</text>
</comment>
<feature type="transmembrane region" description="Helical" evidence="10">
    <location>
        <begin position="117"/>
        <end position="136"/>
    </location>
</feature>
<keyword evidence="8" id="KW-0479">Metal-binding</keyword>
<dbReference type="GO" id="GO:0046872">
    <property type="term" value="F:metal ion binding"/>
    <property type="evidence" value="ECO:0007669"/>
    <property type="project" value="UniProtKB-KW"/>
</dbReference>
<evidence type="ECO:0000256" key="1">
    <source>
        <dbReference type="ARBA" id="ARBA00004141"/>
    </source>
</evidence>
<organism evidence="11 12">
    <name type="scientific">Cherax quadricarinatus</name>
    <name type="common">Australian red claw crayfish</name>
    <dbReference type="NCBI Taxonomy" id="27406"/>
    <lineage>
        <taxon>Eukaryota</taxon>
        <taxon>Metazoa</taxon>
        <taxon>Ecdysozoa</taxon>
        <taxon>Arthropoda</taxon>
        <taxon>Crustacea</taxon>
        <taxon>Multicrustacea</taxon>
        <taxon>Malacostraca</taxon>
        <taxon>Eumalacostraca</taxon>
        <taxon>Eucarida</taxon>
        <taxon>Decapoda</taxon>
        <taxon>Pleocyemata</taxon>
        <taxon>Astacidea</taxon>
        <taxon>Parastacoidea</taxon>
        <taxon>Parastacidae</taxon>
        <taxon>Cherax</taxon>
    </lineage>
</organism>
<feature type="non-terminal residue" evidence="11">
    <location>
        <position position="1"/>
    </location>
</feature>
<keyword evidence="7 10" id="KW-0472">Membrane</keyword>
<keyword evidence="8" id="KW-0915">Sodium</keyword>
<dbReference type="Pfam" id="PF00209">
    <property type="entry name" value="SNF"/>
    <property type="match status" value="1"/>
</dbReference>
<feature type="transmembrane region" description="Helical" evidence="10">
    <location>
        <begin position="187"/>
        <end position="209"/>
    </location>
</feature>
<dbReference type="PROSITE" id="PS50267">
    <property type="entry name" value="NA_NEUROTRAN_SYMP_3"/>
    <property type="match status" value="1"/>
</dbReference>
<name>A0AAW0VV32_CHEQU</name>
<accession>A0AAW0VV32</accession>
<evidence type="ECO:0000256" key="9">
    <source>
        <dbReference type="PIRSR" id="PIRSR600175-2"/>
    </source>
</evidence>
<reference evidence="11 12" key="1">
    <citation type="journal article" date="2024" name="BMC Genomics">
        <title>Genome assembly of redclaw crayfish (Cherax quadricarinatus) provides insights into its immune adaptation and hypoxia tolerance.</title>
        <authorList>
            <person name="Liu Z."/>
            <person name="Zheng J."/>
            <person name="Li H."/>
            <person name="Fang K."/>
            <person name="Wang S."/>
            <person name="He J."/>
            <person name="Zhou D."/>
            <person name="Weng S."/>
            <person name="Chi M."/>
            <person name="Gu Z."/>
            <person name="He J."/>
            <person name="Li F."/>
            <person name="Wang M."/>
        </authorList>
    </citation>
    <scope>NUCLEOTIDE SEQUENCE [LARGE SCALE GENOMIC DNA]</scope>
    <source>
        <strain evidence="11">ZL_2023a</strain>
    </source>
</reference>
<evidence type="ECO:0000256" key="10">
    <source>
        <dbReference type="SAM" id="Phobius"/>
    </source>
</evidence>
<dbReference type="PANTHER" id="PTHR11616">
    <property type="entry name" value="SODIUM/CHLORIDE DEPENDENT TRANSPORTER"/>
    <property type="match status" value="1"/>
</dbReference>
<dbReference type="GO" id="GO:0005886">
    <property type="term" value="C:plasma membrane"/>
    <property type="evidence" value="ECO:0007669"/>
    <property type="project" value="TreeGrafter"/>
</dbReference>
<evidence type="ECO:0000256" key="4">
    <source>
        <dbReference type="ARBA" id="ARBA00022692"/>
    </source>
</evidence>
<feature type="transmembrane region" description="Helical" evidence="10">
    <location>
        <begin position="148"/>
        <end position="175"/>
    </location>
</feature>
<keyword evidence="12" id="KW-1185">Reference proteome</keyword>
<protein>
    <submittedName>
        <fullName evidence="11">Uncharacterized protein</fullName>
    </submittedName>
</protein>
<evidence type="ECO:0000313" key="12">
    <source>
        <dbReference type="Proteomes" id="UP001445076"/>
    </source>
</evidence>
<dbReference type="GO" id="GO:0043005">
    <property type="term" value="C:neuron projection"/>
    <property type="evidence" value="ECO:0007669"/>
    <property type="project" value="TreeGrafter"/>
</dbReference>
<dbReference type="Proteomes" id="UP001445076">
    <property type="component" value="Unassembled WGS sequence"/>
</dbReference>
<sequence>GVGYGAAVMSVWLNIYYIIVLAWGLFYFFMSLTSQLPWGSCDNWWNTATCVSPYARSDLECWEESFNTTANQSFCRVGNLSRVHVLNITDPVKEFWEKRALQISEGIDHPGTVRWDLALTLLVAWILCYFCIWKGVKWTGKVVYFTALFPYLLMFILFIRGVTLPGAMTGIRYYLIPDIDKLKDITVWVEAVSQVFWSYALVLGSLIALGSYNKFDNNCYRSRPGLPGLSVSSTAAACVAALVCTLLPHVSYAGTRLSVLHYRRLRHGCVRRVAQVPA</sequence>
<evidence type="ECO:0000256" key="5">
    <source>
        <dbReference type="ARBA" id="ARBA00022847"/>
    </source>
</evidence>
<feature type="binding site" evidence="8">
    <location>
        <position position="198"/>
    </location>
    <ligand>
        <name>Na(+)</name>
        <dbReference type="ChEBI" id="CHEBI:29101"/>
        <label>1</label>
    </ligand>
</feature>
<dbReference type="SUPFAM" id="SSF161070">
    <property type="entry name" value="SNF-like"/>
    <property type="match status" value="1"/>
</dbReference>
<keyword evidence="4 10" id="KW-0812">Transmembrane</keyword>
<dbReference type="PROSITE" id="PS00754">
    <property type="entry name" value="NA_NEUROTRAN_SYMP_2"/>
    <property type="match status" value="1"/>
</dbReference>
<keyword evidence="3" id="KW-0813">Transport</keyword>
<dbReference type="PANTHER" id="PTHR11616:SF265">
    <property type="entry name" value="TRANSPORTER"/>
    <property type="match status" value="1"/>
</dbReference>